<keyword evidence="10" id="KW-1185">Reference proteome</keyword>
<keyword evidence="4 8" id="KW-0653">Protein transport</keyword>
<organism evidence="9 10">
    <name type="scientific">Alkalitalea saponilacus</name>
    <dbReference type="NCBI Taxonomy" id="889453"/>
    <lineage>
        <taxon>Bacteria</taxon>
        <taxon>Pseudomonadati</taxon>
        <taxon>Bacteroidota</taxon>
        <taxon>Bacteroidia</taxon>
        <taxon>Marinilabiliales</taxon>
        <taxon>Marinilabiliaceae</taxon>
        <taxon>Alkalitalea</taxon>
    </lineage>
</organism>
<keyword evidence="6 8" id="KW-0811">Translocation</keyword>
<dbReference type="Gene3D" id="1.20.5.1030">
    <property type="entry name" value="Preprotein translocase secy subunit"/>
    <property type="match status" value="1"/>
</dbReference>
<dbReference type="GO" id="GO:0008320">
    <property type="term" value="F:protein transmembrane transporter activity"/>
    <property type="evidence" value="ECO:0007669"/>
    <property type="project" value="UniProtKB-UniRule"/>
</dbReference>
<dbReference type="HAMAP" id="MF_00422">
    <property type="entry name" value="SecE"/>
    <property type="match status" value="1"/>
</dbReference>
<accession>A0A1T5C9X7</accession>
<evidence type="ECO:0000313" key="10">
    <source>
        <dbReference type="Proteomes" id="UP000191055"/>
    </source>
</evidence>
<keyword evidence="5 8" id="KW-1133">Transmembrane helix</keyword>
<dbReference type="STRING" id="889453.SAMN03080601_00734"/>
<evidence type="ECO:0000256" key="3">
    <source>
        <dbReference type="ARBA" id="ARBA00022692"/>
    </source>
</evidence>
<keyword evidence="7 8" id="KW-0472">Membrane</keyword>
<evidence type="ECO:0000256" key="1">
    <source>
        <dbReference type="ARBA" id="ARBA00004370"/>
    </source>
</evidence>
<keyword evidence="8" id="KW-1003">Cell membrane</keyword>
<dbReference type="AlphaFoldDB" id="A0A1T5C9X7"/>
<evidence type="ECO:0000256" key="6">
    <source>
        <dbReference type="ARBA" id="ARBA00023010"/>
    </source>
</evidence>
<comment type="function">
    <text evidence="8">Essential subunit of the Sec protein translocation channel SecYEG. Clamps together the 2 halves of SecY. May contact the channel plug during translocation.</text>
</comment>
<name>A0A1T5C9X7_9BACT</name>
<evidence type="ECO:0000313" key="9">
    <source>
        <dbReference type="EMBL" id="SKB56258.1"/>
    </source>
</evidence>
<dbReference type="InterPro" id="IPR038379">
    <property type="entry name" value="SecE_sf"/>
</dbReference>
<evidence type="ECO:0000256" key="8">
    <source>
        <dbReference type="HAMAP-Rule" id="MF_00422"/>
    </source>
</evidence>
<evidence type="ECO:0000256" key="5">
    <source>
        <dbReference type="ARBA" id="ARBA00022989"/>
    </source>
</evidence>
<dbReference type="Pfam" id="PF00584">
    <property type="entry name" value="SecE"/>
    <property type="match status" value="1"/>
</dbReference>
<dbReference type="InterPro" id="IPR005807">
    <property type="entry name" value="SecE_bac"/>
</dbReference>
<gene>
    <name evidence="8" type="primary">secE</name>
    <name evidence="9" type="ORF">SAMN03080601_00734</name>
</gene>
<reference evidence="9 10" key="1">
    <citation type="submission" date="2017-02" db="EMBL/GenBank/DDBJ databases">
        <authorList>
            <person name="Peterson S.W."/>
        </authorList>
    </citation>
    <scope>NUCLEOTIDE SEQUENCE [LARGE SCALE GENOMIC DNA]</scope>
    <source>
        <strain evidence="9 10">DSM 24412</strain>
    </source>
</reference>
<evidence type="ECO:0000256" key="2">
    <source>
        <dbReference type="ARBA" id="ARBA00022448"/>
    </source>
</evidence>
<dbReference type="GO" id="GO:0006605">
    <property type="term" value="P:protein targeting"/>
    <property type="evidence" value="ECO:0007669"/>
    <property type="project" value="UniProtKB-UniRule"/>
</dbReference>
<comment type="subcellular location">
    <subcellularLocation>
        <location evidence="8">Cell membrane</location>
        <topology evidence="8">Single-pass membrane protein</topology>
    </subcellularLocation>
    <subcellularLocation>
        <location evidence="1">Membrane</location>
    </subcellularLocation>
</comment>
<dbReference type="EMBL" id="FUYV01000003">
    <property type="protein sequence ID" value="SKB56258.1"/>
    <property type="molecule type" value="Genomic_DNA"/>
</dbReference>
<dbReference type="KEGG" id="asx:CDL62_11915"/>
<proteinExistence type="inferred from homology"/>
<dbReference type="InterPro" id="IPR001901">
    <property type="entry name" value="Translocase_SecE/Sec61-g"/>
</dbReference>
<evidence type="ECO:0000256" key="4">
    <source>
        <dbReference type="ARBA" id="ARBA00022927"/>
    </source>
</evidence>
<dbReference type="NCBIfam" id="TIGR00964">
    <property type="entry name" value="secE_bact"/>
    <property type="match status" value="1"/>
</dbReference>
<keyword evidence="2 8" id="KW-0813">Transport</keyword>
<comment type="subunit">
    <text evidence="8">Component of the Sec protein translocase complex. Heterotrimer consisting of SecY, SecE and SecG subunits. The heterotrimers can form oligomers, although 1 heterotrimer is thought to be able to translocate proteins. Interacts with the ribosome. Interacts with SecDF, and other proteins may be involved. Interacts with SecA.</text>
</comment>
<comment type="similarity">
    <text evidence="8">Belongs to the SecE/SEC61-gamma family.</text>
</comment>
<dbReference type="GO" id="GO:0043952">
    <property type="term" value="P:protein transport by the Sec complex"/>
    <property type="evidence" value="ECO:0007669"/>
    <property type="project" value="UniProtKB-UniRule"/>
</dbReference>
<protein>
    <recommendedName>
        <fullName evidence="8">Protein translocase subunit SecE</fullName>
    </recommendedName>
</protein>
<keyword evidence="3 8" id="KW-0812">Transmembrane</keyword>
<feature type="transmembrane region" description="Helical" evidence="8">
    <location>
        <begin position="31"/>
        <end position="52"/>
    </location>
</feature>
<dbReference type="RefSeq" id="WP_079556528.1">
    <property type="nucleotide sequence ID" value="NZ_CP021904.1"/>
</dbReference>
<dbReference type="GO" id="GO:0065002">
    <property type="term" value="P:intracellular protein transmembrane transport"/>
    <property type="evidence" value="ECO:0007669"/>
    <property type="project" value="UniProtKB-UniRule"/>
</dbReference>
<dbReference type="GO" id="GO:0009306">
    <property type="term" value="P:protein secretion"/>
    <property type="evidence" value="ECO:0007669"/>
    <property type="project" value="UniProtKB-UniRule"/>
</dbReference>
<evidence type="ECO:0000256" key="7">
    <source>
        <dbReference type="ARBA" id="ARBA00023136"/>
    </source>
</evidence>
<dbReference type="GO" id="GO:0005886">
    <property type="term" value="C:plasma membrane"/>
    <property type="evidence" value="ECO:0007669"/>
    <property type="project" value="UniProtKB-SubCell"/>
</dbReference>
<sequence length="64" mass="7490">MNKVKAYFKEVHNELINKTSWPTWAELQNSAIVVMVASVIIAAIVFAMDMSFDTLLEWFYEKLY</sequence>
<dbReference type="Proteomes" id="UP000191055">
    <property type="component" value="Unassembled WGS sequence"/>
</dbReference>